<dbReference type="GO" id="GO:0016746">
    <property type="term" value="F:acyltransferase activity"/>
    <property type="evidence" value="ECO:0007669"/>
    <property type="project" value="UniProtKB-KW"/>
</dbReference>
<evidence type="ECO:0000313" key="2">
    <source>
        <dbReference type="EMBL" id="UTT44053.1"/>
    </source>
</evidence>
<proteinExistence type="predicted"/>
<dbReference type="PROSITE" id="PS51186">
    <property type="entry name" value="GNAT"/>
    <property type="match status" value="1"/>
</dbReference>
<feature type="domain" description="N-acetyltransferase" evidence="1">
    <location>
        <begin position="1"/>
        <end position="141"/>
    </location>
</feature>
<sequence length="144" mass="16052">MGLQEVRLEDVIPLRHDVLRPGQAVEACYFEGDDAETTRHYAWVEDGRVLSIATVLRQEREFSGERAPLQLRGMATAKDVAGTGIGSAFLQALHRELDDSWWCNARAIAVRFYERNGLVTVGDAFDIPGIGPHYVMKYEKTAGS</sequence>
<reference evidence="2" key="1">
    <citation type="submission" date="2022-07" db="EMBL/GenBank/DDBJ databases">
        <title>Complete genome of CX2.</title>
        <authorList>
            <person name="Cao G."/>
        </authorList>
    </citation>
    <scope>NUCLEOTIDE SEQUENCE</scope>
    <source>
        <strain evidence="2">CX2</strain>
    </source>
</reference>
<dbReference type="EMBL" id="CP101462">
    <property type="protein sequence ID" value="UTT44053.1"/>
    <property type="molecule type" value="Genomic_DNA"/>
</dbReference>
<evidence type="ECO:0000259" key="1">
    <source>
        <dbReference type="PROSITE" id="PS51186"/>
    </source>
</evidence>
<dbReference type="InterPro" id="IPR016181">
    <property type="entry name" value="Acyl_CoA_acyltransferase"/>
</dbReference>
<dbReference type="SUPFAM" id="SSF55729">
    <property type="entry name" value="Acyl-CoA N-acyltransferases (Nat)"/>
    <property type="match status" value="1"/>
</dbReference>
<protein>
    <submittedName>
        <fullName evidence="2">GNAT family N-acetyltransferase</fullName>
        <ecNumber evidence="2">2.3.1.-</ecNumber>
    </submittedName>
</protein>
<dbReference type="Proteomes" id="UP001060325">
    <property type="component" value="Chromosome"/>
</dbReference>
<dbReference type="Pfam" id="PF13673">
    <property type="entry name" value="Acetyltransf_10"/>
    <property type="match status" value="1"/>
</dbReference>
<dbReference type="Gene3D" id="3.40.630.30">
    <property type="match status" value="1"/>
</dbReference>
<keyword evidence="2" id="KW-0012">Acyltransferase</keyword>
<dbReference type="InterPro" id="IPR000182">
    <property type="entry name" value="GNAT_dom"/>
</dbReference>
<name>A0ABY5FR16_9BACL</name>
<organism evidence="2 3">
    <name type="scientific">Exiguobacterium aurantiacum</name>
    <dbReference type="NCBI Taxonomy" id="33987"/>
    <lineage>
        <taxon>Bacteria</taxon>
        <taxon>Bacillati</taxon>
        <taxon>Bacillota</taxon>
        <taxon>Bacilli</taxon>
        <taxon>Bacillales</taxon>
        <taxon>Bacillales Family XII. Incertae Sedis</taxon>
        <taxon>Exiguobacterium</taxon>
    </lineage>
</organism>
<dbReference type="EC" id="2.3.1.-" evidence="2"/>
<keyword evidence="3" id="KW-1185">Reference proteome</keyword>
<keyword evidence="2" id="KW-0808">Transferase</keyword>
<accession>A0ABY5FR16</accession>
<dbReference type="RefSeq" id="WP_255178352.1">
    <property type="nucleotide sequence ID" value="NZ_CP101462.1"/>
</dbReference>
<evidence type="ECO:0000313" key="3">
    <source>
        <dbReference type="Proteomes" id="UP001060325"/>
    </source>
</evidence>
<gene>
    <name evidence="2" type="ORF">NMQ00_06025</name>
</gene>